<evidence type="ECO:0000256" key="6">
    <source>
        <dbReference type="ARBA" id="ARBA00023040"/>
    </source>
</evidence>
<feature type="domain" description="G-protein coupled receptors family 2 profile 2" evidence="12">
    <location>
        <begin position="317"/>
        <end position="582"/>
    </location>
</feature>
<evidence type="ECO:0000256" key="4">
    <source>
        <dbReference type="ARBA" id="ARBA00022729"/>
    </source>
</evidence>
<evidence type="ECO:0000313" key="14">
    <source>
        <dbReference type="Proteomes" id="UP000007819"/>
    </source>
</evidence>
<feature type="transmembrane region" description="Helical" evidence="10">
    <location>
        <begin position="469"/>
        <end position="495"/>
    </location>
</feature>
<feature type="transmembrane region" description="Helical" evidence="10">
    <location>
        <begin position="319"/>
        <end position="339"/>
    </location>
</feature>
<keyword evidence="5 10" id="KW-1133">Transmembrane helix</keyword>
<dbReference type="Gene3D" id="1.20.1070.10">
    <property type="entry name" value="Rhodopsin 7-helix transmembrane proteins"/>
    <property type="match status" value="1"/>
</dbReference>
<sequence>MNTIRSCFATIVAFLVIAIGWWATDAVVCCNSSSVATVGGDVVASCQNKNRTFHTIEAIGGVTCDDDRTAVPVRKCCPLGQSYNPKERFCRPGRADGDEHLQRMVQLLRDEFRAVADAVMVGYDYEQPLCDAADVLVDVLTVEVSRLMDTYSSVLELPPGYCFDLTPSDELVARTCQPRDQICGQENYTCVHKCCKGDRMIVDDPNGPQCKQSMKPFKMYAYDHYRFEGPSSNSHGVSLSDNTVLPYYVEFNCSHGDKVNFEFVLTVNGSLYLFDEDLYVPDTEYCVEYSPVAKGNVVFICDVNAVFKIPRVRDSSIPLFHRASYVASAVCLALTLLVYNILPSLRNIRNYYVKCYIGHQFVSYVCVIAQISMENEKGRMCVIFGYISLFVFLSTLCWSNVICFDIYWMIRYNISINRNTSTSVRTIMYYFYSWGLPSIFVCSGFFFEYSQKKFLHELVPNFEAYGCFYYNMSGLGSVVFIMLPVFVILTVNLVLFRVTSNHSSRIKSELNELNRTDSNTENVLLHKEKFVMSFKLFLIMGIPYFFTLLSIILQIEGAIRYILYAASSLQGVFICIILVAKPQIINDLRKKIGCSMDHRESTQVNTTSGSS</sequence>
<dbReference type="CDD" id="cd15039">
    <property type="entry name" value="7tmB3_Methuselah-like"/>
    <property type="match status" value="1"/>
</dbReference>
<comment type="similarity">
    <text evidence="2">Belongs to the G-protein coupled receptor 2 family. Mth subfamily.</text>
</comment>
<evidence type="ECO:0000259" key="12">
    <source>
        <dbReference type="PROSITE" id="PS50261"/>
    </source>
</evidence>
<feature type="transmembrane region" description="Helical" evidence="10">
    <location>
        <begin position="536"/>
        <end position="555"/>
    </location>
</feature>
<evidence type="ECO:0000256" key="8">
    <source>
        <dbReference type="ARBA" id="ARBA00023170"/>
    </source>
</evidence>
<evidence type="ECO:0000256" key="2">
    <source>
        <dbReference type="ARBA" id="ARBA00008979"/>
    </source>
</evidence>
<dbReference type="RefSeq" id="XP_001948770.4">
    <property type="nucleotide sequence ID" value="XM_001948735.5"/>
</dbReference>
<dbReference type="KEGG" id="api:100166298"/>
<dbReference type="InterPro" id="IPR023311">
    <property type="entry name" value="Methusela_ecto_dom_2"/>
</dbReference>
<organism evidence="13 14">
    <name type="scientific">Acyrthosiphon pisum</name>
    <name type="common">Pea aphid</name>
    <dbReference type="NCBI Taxonomy" id="7029"/>
    <lineage>
        <taxon>Eukaryota</taxon>
        <taxon>Metazoa</taxon>
        <taxon>Ecdysozoa</taxon>
        <taxon>Arthropoda</taxon>
        <taxon>Hexapoda</taxon>
        <taxon>Insecta</taxon>
        <taxon>Pterygota</taxon>
        <taxon>Neoptera</taxon>
        <taxon>Paraneoptera</taxon>
        <taxon>Hemiptera</taxon>
        <taxon>Sternorrhyncha</taxon>
        <taxon>Aphidomorpha</taxon>
        <taxon>Aphidoidea</taxon>
        <taxon>Aphididae</taxon>
        <taxon>Macrosiphini</taxon>
        <taxon>Acyrthosiphon</taxon>
    </lineage>
</organism>
<keyword evidence="14" id="KW-1185">Reference proteome</keyword>
<evidence type="ECO:0000256" key="5">
    <source>
        <dbReference type="ARBA" id="ARBA00022989"/>
    </source>
</evidence>
<keyword evidence="9" id="KW-0807">Transducer</keyword>
<reference evidence="14" key="1">
    <citation type="submission" date="2010-06" db="EMBL/GenBank/DDBJ databases">
        <authorList>
            <person name="Jiang H."/>
            <person name="Abraham K."/>
            <person name="Ali S."/>
            <person name="Alsbrooks S.L."/>
            <person name="Anim B.N."/>
            <person name="Anosike U.S."/>
            <person name="Attaway T."/>
            <person name="Bandaranaike D.P."/>
            <person name="Battles P.K."/>
            <person name="Bell S.N."/>
            <person name="Bell A.V."/>
            <person name="Beltran B."/>
            <person name="Bickham C."/>
            <person name="Bustamante Y."/>
            <person name="Caleb T."/>
            <person name="Canada A."/>
            <person name="Cardenas V."/>
            <person name="Carter K."/>
            <person name="Chacko J."/>
            <person name="Chandrabose M.N."/>
            <person name="Chavez D."/>
            <person name="Chavez A."/>
            <person name="Chen L."/>
            <person name="Chu H.-S."/>
            <person name="Claassen K.J."/>
            <person name="Cockrell R."/>
            <person name="Collins M."/>
            <person name="Cooper J.A."/>
            <person name="Cree A."/>
            <person name="Curry S.M."/>
            <person name="Da Y."/>
            <person name="Dao M.D."/>
            <person name="Das B."/>
            <person name="Davila M.-L."/>
            <person name="Davy-Carroll L."/>
            <person name="Denson S."/>
            <person name="Dinh H."/>
            <person name="Ebong V.E."/>
            <person name="Edwards J.R."/>
            <person name="Egan A."/>
            <person name="El-Daye J."/>
            <person name="Escobedo L."/>
            <person name="Fernandez S."/>
            <person name="Fernando P.R."/>
            <person name="Flagg N."/>
            <person name="Forbes L.D."/>
            <person name="Fowler R.G."/>
            <person name="Fu Q."/>
            <person name="Gabisi R.A."/>
            <person name="Ganer J."/>
            <person name="Garbino Pronczuk A."/>
            <person name="Garcia R.M."/>
            <person name="Garner T."/>
            <person name="Garrett T.E."/>
            <person name="Gonzalez D.A."/>
            <person name="Hamid H."/>
            <person name="Hawkins E.S."/>
            <person name="Hirani K."/>
            <person name="Hogues M.E."/>
            <person name="Hollins B."/>
            <person name="Hsiao C.-H."/>
            <person name="Jabil R."/>
            <person name="James M.L."/>
            <person name="Jhangiani S.N."/>
            <person name="Johnson B."/>
            <person name="Johnson Q."/>
            <person name="Joshi V."/>
            <person name="Kalu J.B."/>
            <person name="Kam C."/>
            <person name="Kashfia A."/>
            <person name="Keebler J."/>
            <person name="Kisamo H."/>
            <person name="Kovar C.L."/>
            <person name="Lago L.A."/>
            <person name="Lai C.-Y."/>
            <person name="Laidlaw J."/>
            <person name="Lara F."/>
            <person name="Le T.-K."/>
            <person name="Lee S.L."/>
            <person name="Legall F.H."/>
            <person name="Lemon S.J."/>
            <person name="Lewis L.R."/>
            <person name="Li B."/>
            <person name="Liu Y."/>
            <person name="Liu Y.-S."/>
            <person name="Lopez J."/>
            <person name="Lozado R.J."/>
            <person name="Lu J."/>
            <person name="Madu R.C."/>
            <person name="Maheshwari M."/>
            <person name="Maheshwari R."/>
            <person name="Malloy K."/>
            <person name="Martinez E."/>
            <person name="Mathew T."/>
            <person name="Mercado I.C."/>
            <person name="Mercado C."/>
            <person name="Meyer B."/>
            <person name="Montgomery K."/>
            <person name="Morgan M.B."/>
            <person name="Munidasa M."/>
            <person name="Nazareth L.V."/>
            <person name="Nelson J."/>
            <person name="Ng B.M."/>
            <person name="Nguyen N.B."/>
            <person name="Nguyen P.Q."/>
            <person name="Nguyen T."/>
            <person name="Obregon M."/>
            <person name="Okwuonu G.O."/>
            <person name="Onwere C.G."/>
            <person name="Orozco G."/>
            <person name="Parra A."/>
            <person name="Patel S."/>
            <person name="Patil S."/>
            <person name="Perez A."/>
            <person name="Perez Y."/>
            <person name="Pham C."/>
            <person name="Primus E.L."/>
            <person name="Pu L.-L."/>
            <person name="Puazo M."/>
            <person name="Qin X."/>
            <person name="Quiroz J.B."/>
            <person name="Reese J."/>
            <person name="Richards S."/>
            <person name="Rives C.M."/>
            <person name="Robberts R."/>
            <person name="Ruiz S.J."/>
            <person name="Ruiz M.J."/>
            <person name="Santibanez J."/>
            <person name="Schneider B.W."/>
            <person name="Sisson I."/>
            <person name="Smith M."/>
            <person name="Sodergren E."/>
            <person name="Song X.-Z."/>
            <person name="Song B.B."/>
            <person name="Summersgill H."/>
            <person name="Thelus R."/>
            <person name="Thornton R.D."/>
            <person name="Trejos Z.Y."/>
            <person name="Usmani K."/>
            <person name="Vattathil S."/>
            <person name="Villasana D."/>
            <person name="Walker D.L."/>
            <person name="Wang S."/>
            <person name="Wang K."/>
            <person name="White C.S."/>
            <person name="Williams A.C."/>
            <person name="Williamson J."/>
            <person name="Wilson K."/>
            <person name="Woghiren I.O."/>
            <person name="Woodworth J.R."/>
            <person name="Worley K.C."/>
            <person name="Wright R.A."/>
            <person name="Wu W."/>
            <person name="Young L."/>
            <person name="Zhang L."/>
            <person name="Zhang J."/>
            <person name="Zhu Y."/>
            <person name="Muzny D.M."/>
            <person name="Weinstock G."/>
            <person name="Gibbs R.A."/>
        </authorList>
    </citation>
    <scope>NUCLEOTIDE SEQUENCE [LARGE SCALE GENOMIC DNA]</scope>
    <source>
        <strain evidence="14">LSR1</strain>
    </source>
</reference>
<dbReference type="Gene3D" id="2.170.180.11">
    <property type="entry name" value="Methuselah ectodomain, domain 2"/>
    <property type="match status" value="1"/>
</dbReference>
<proteinExistence type="inferred from homology"/>
<dbReference type="SUPFAM" id="SSF63877">
    <property type="entry name" value="Methuselah ectodomain"/>
    <property type="match status" value="1"/>
</dbReference>
<keyword evidence="6" id="KW-0297">G-protein coupled receptor</keyword>
<accession>A0A8R2AAC6</accession>
<keyword evidence="4 11" id="KW-0732">Signal</keyword>
<dbReference type="GO" id="GO:0016020">
    <property type="term" value="C:membrane"/>
    <property type="evidence" value="ECO:0007669"/>
    <property type="project" value="UniProtKB-SubCell"/>
</dbReference>
<dbReference type="Proteomes" id="UP000007819">
    <property type="component" value="Chromosome X"/>
</dbReference>
<feature type="signal peptide" evidence="11">
    <location>
        <begin position="1"/>
        <end position="26"/>
    </location>
</feature>
<dbReference type="PANTHER" id="PTHR46953:SF1">
    <property type="entry name" value="G-PROTEIN COUPLED RECEPTOR MTH-LIKE 1-RELATED"/>
    <property type="match status" value="1"/>
</dbReference>
<comment type="subcellular location">
    <subcellularLocation>
        <location evidence="1">Membrane</location>
        <topology evidence="1">Multi-pass membrane protein</topology>
    </subcellularLocation>
</comment>
<reference evidence="13" key="2">
    <citation type="submission" date="2022-06" db="UniProtKB">
        <authorList>
            <consortium name="EnsemblMetazoa"/>
        </authorList>
    </citation>
    <scope>IDENTIFICATION</scope>
</reference>
<dbReference type="OrthoDB" id="6134459at2759"/>
<dbReference type="SUPFAM" id="SSF81321">
    <property type="entry name" value="Family A G protein-coupled receptor-like"/>
    <property type="match status" value="1"/>
</dbReference>
<evidence type="ECO:0000256" key="7">
    <source>
        <dbReference type="ARBA" id="ARBA00023136"/>
    </source>
</evidence>
<name>A0A8R2AAC6_ACYPI</name>
<evidence type="ECO:0000256" key="3">
    <source>
        <dbReference type="ARBA" id="ARBA00022692"/>
    </source>
</evidence>
<dbReference type="InterPro" id="IPR036272">
    <property type="entry name" value="Methuselah_N_sf"/>
</dbReference>
<evidence type="ECO:0000256" key="10">
    <source>
        <dbReference type="SAM" id="Phobius"/>
    </source>
</evidence>
<dbReference type="PANTHER" id="PTHR46953">
    <property type="entry name" value="G-PROTEIN COUPLED RECEPTOR MTH-LIKE 1-RELATED"/>
    <property type="match status" value="1"/>
</dbReference>
<keyword evidence="7 10" id="KW-0472">Membrane</keyword>
<dbReference type="GO" id="GO:0004930">
    <property type="term" value="F:G protein-coupled receptor activity"/>
    <property type="evidence" value="ECO:0007669"/>
    <property type="project" value="UniProtKB-KW"/>
</dbReference>
<feature type="transmembrane region" description="Helical" evidence="10">
    <location>
        <begin position="383"/>
        <end position="408"/>
    </location>
</feature>
<evidence type="ECO:0000256" key="1">
    <source>
        <dbReference type="ARBA" id="ARBA00004141"/>
    </source>
</evidence>
<evidence type="ECO:0000313" key="13">
    <source>
        <dbReference type="EnsemblMetazoa" id="XP_001948770.4"/>
    </source>
</evidence>
<dbReference type="AlphaFoldDB" id="A0A8R2AAC6"/>
<feature type="transmembrane region" description="Helical" evidence="10">
    <location>
        <begin position="429"/>
        <end position="449"/>
    </location>
</feature>
<feature type="chain" id="PRO_5035784893" description="G-protein coupled receptors family 2 profile 2 domain-containing protein" evidence="11">
    <location>
        <begin position="27"/>
        <end position="611"/>
    </location>
</feature>
<keyword evidence="8" id="KW-0675">Receptor</keyword>
<protein>
    <recommendedName>
        <fullName evidence="12">G-protein coupled receptors family 2 profile 2 domain-containing protein</fullName>
    </recommendedName>
</protein>
<dbReference type="InterPro" id="IPR052808">
    <property type="entry name" value="GPCR_Mth-like"/>
</dbReference>
<dbReference type="PROSITE" id="PS50261">
    <property type="entry name" value="G_PROTEIN_RECEP_F2_4"/>
    <property type="match status" value="1"/>
</dbReference>
<feature type="transmembrane region" description="Helical" evidence="10">
    <location>
        <begin position="351"/>
        <end position="371"/>
    </location>
</feature>
<evidence type="ECO:0000256" key="11">
    <source>
        <dbReference type="SAM" id="SignalP"/>
    </source>
</evidence>
<dbReference type="EnsemblMetazoa" id="XM_001948735.5">
    <property type="protein sequence ID" value="XP_001948770.4"/>
    <property type="gene ID" value="LOC100166298"/>
</dbReference>
<feature type="transmembrane region" description="Helical" evidence="10">
    <location>
        <begin position="561"/>
        <end position="580"/>
    </location>
</feature>
<dbReference type="InterPro" id="IPR017981">
    <property type="entry name" value="GPCR_2-like_7TM"/>
</dbReference>
<dbReference type="GeneID" id="100166298"/>
<evidence type="ECO:0000256" key="9">
    <source>
        <dbReference type="ARBA" id="ARBA00023224"/>
    </source>
</evidence>
<dbReference type="GO" id="GO:0007166">
    <property type="term" value="P:cell surface receptor signaling pathway"/>
    <property type="evidence" value="ECO:0007669"/>
    <property type="project" value="InterPro"/>
</dbReference>
<keyword evidence="3 10" id="KW-0812">Transmembrane</keyword>